<dbReference type="Proteomes" id="UP000269198">
    <property type="component" value="Unassembled WGS sequence"/>
</dbReference>
<comment type="caution">
    <text evidence="4">The sequence shown here is derived from an EMBL/GenBank/DDBJ whole genome shotgun (WGS) entry which is preliminary data.</text>
</comment>
<feature type="transmembrane region" description="Helical" evidence="2">
    <location>
        <begin position="532"/>
        <end position="549"/>
    </location>
</feature>
<feature type="transmembrane region" description="Helical" evidence="2">
    <location>
        <begin position="7"/>
        <end position="30"/>
    </location>
</feature>
<organism evidence="4 5">
    <name type="scientific">Halostreptopolyspora alba</name>
    <dbReference type="NCBI Taxonomy" id="2487137"/>
    <lineage>
        <taxon>Bacteria</taxon>
        <taxon>Bacillati</taxon>
        <taxon>Actinomycetota</taxon>
        <taxon>Actinomycetes</taxon>
        <taxon>Streptosporangiales</taxon>
        <taxon>Nocardiopsidaceae</taxon>
        <taxon>Halostreptopolyspora</taxon>
    </lineage>
</organism>
<feature type="domain" description="TRAP C4-dicarboxylate transport system permease DctM subunit" evidence="3">
    <location>
        <begin position="114"/>
        <end position="549"/>
    </location>
</feature>
<dbReference type="Pfam" id="PF06808">
    <property type="entry name" value="DctM"/>
    <property type="match status" value="1"/>
</dbReference>
<feature type="transmembrane region" description="Helical" evidence="2">
    <location>
        <begin position="365"/>
        <end position="381"/>
    </location>
</feature>
<feature type="transmembrane region" description="Helical" evidence="2">
    <location>
        <begin position="100"/>
        <end position="121"/>
    </location>
</feature>
<reference evidence="4 5" key="1">
    <citation type="submission" date="2018-11" db="EMBL/GenBank/DDBJ databases">
        <title>The genome draft of YIM 96095.</title>
        <authorList>
            <person name="Tang S.-K."/>
            <person name="Chunyu W.-X."/>
            <person name="Feng Y.-Z."/>
        </authorList>
    </citation>
    <scope>NUCLEOTIDE SEQUENCE [LARGE SCALE GENOMIC DNA]</scope>
    <source>
        <strain evidence="4 5">YIM 96095</strain>
    </source>
</reference>
<feature type="transmembrane region" description="Helical" evidence="2">
    <location>
        <begin position="486"/>
        <end position="512"/>
    </location>
</feature>
<accession>A0A3N0EII9</accession>
<dbReference type="OrthoDB" id="9759894at2"/>
<evidence type="ECO:0000313" key="5">
    <source>
        <dbReference type="Proteomes" id="UP000269198"/>
    </source>
</evidence>
<keyword evidence="2" id="KW-1133">Transmembrane helix</keyword>
<dbReference type="NCBIfam" id="TIGR02123">
    <property type="entry name" value="TRAP_fused"/>
    <property type="match status" value="1"/>
</dbReference>
<feature type="transmembrane region" description="Helical" evidence="2">
    <location>
        <begin position="260"/>
        <end position="285"/>
    </location>
</feature>
<feature type="transmembrane region" description="Helical" evidence="2">
    <location>
        <begin position="461"/>
        <end position="480"/>
    </location>
</feature>
<feature type="transmembrane region" description="Helical" evidence="2">
    <location>
        <begin position="128"/>
        <end position="151"/>
    </location>
</feature>
<dbReference type="InterPro" id="IPR011853">
    <property type="entry name" value="TRAP_DctM-Dct_fused"/>
</dbReference>
<evidence type="ECO:0000256" key="1">
    <source>
        <dbReference type="SAM" id="MobiDB-lite"/>
    </source>
</evidence>
<keyword evidence="5" id="KW-1185">Reference proteome</keyword>
<feature type="region of interest" description="Disordered" evidence="1">
    <location>
        <begin position="626"/>
        <end position="679"/>
    </location>
</feature>
<protein>
    <submittedName>
        <fullName evidence="4">TRAP transporter fused permease subunit</fullName>
    </submittedName>
</protein>
<feature type="transmembrane region" description="Helical" evidence="2">
    <location>
        <begin position="171"/>
        <end position="194"/>
    </location>
</feature>
<feature type="transmembrane region" description="Helical" evidence="2">
    <location>
        <begin position="70"/>
        <end position="88"/>
    </location>
</feature>
<feature type="transmembrane region" description="Helical" evidence="2">
    <location>
        <begin position="432"/>
        <end position="454"/>
    </location>
</feature>
<dbReference type="PANTHER" id="PTHR43849">
    <property type="entry name" value="BLL3936 PROTEIN"/>
    <property type="match status" value="1"/>
</dbReference>
<keyword evidence="2" id="KW-0812">Transmembrane</keyword>
<keyword evidence="2" id="KW-0472">Membrane</keyword>
<dbReference type="AlphaFoldDB" id="A0A3N0EII9"/>
<dbReference type="PANTHER" id="PTHR43849:SF2">
    <property type="entry name" value="BLL3936 PROTEIN"/>
    <property type="match status" value="1"/>
</dbReference>
<dbReference type="InterPro" id="IPR010656">
    <property type="entry name" value="DctM"/>
</dbReference>
<feature type="compositionally biased region" description="Basic and acidic residues" evidence="1">
    <location>
        <begin position="627"/>
        <end position="639"/>
    </location>
</feature>
<feature type="transmembrane region" description="Helical" evidence="2">
    <location>
        <begin position="336"/>
        <end position="359"/>
    </location>
</feature>
<gene>
    <name evidence="4" type="ORF">EFW17_01945</name>
</gene>
<dbReference type="RefSeq" id="WP_123199457.1">
    <property type="nucleotide sequence ID" value="NZ_RJMB01000001.1"/>
</dbReference>
<dbReference type="EMBL" id="RJMB01000001">
    <property type="protein sequence ID" value="RNL87592.1"/>
    <property type="molecule type" value="Genomic_DNA"/>
</dbReference>
<evidence type="ECO:0000313" key="4">
    <source>
        <dbReference type="EMBL" id="RNL87592.1"/>
    </source>
</evidence>
<feature type="transmembrane region" description="Helical" evidence="2">
    <location>
        <begin position="402"/>
        <end position="426"/>
    </location>
</feature>
<evidence type="ECO:0000259" key="3">
    <source>
        <dbReference type="Pfam" id="PF06808"/>
    </source>
</evidence>
<feature type="transmembrane region" description="Helical" evidence="2">
    <location>
        <begin position="42"/>
        <end position="58"/>
    </location>
</feature>
<proteinExistence type="predicted"/>
<evidence type="ECO:0000256" key="2">
    <source>
        <dbReference type="SAM" id="Phobius"/>
    </source>
</evidence>
<name>A0A3N0EII9_9ACTN</name>
<feature type="transmembrane region" description="Helical" evidence="2">
    <location>
        <begin position="606"/>
        <end position="623"/>
    </location>
</feature>
<feature type="transmembrane region" description="Helical" evidence="2">
    <location>
        <begin position="555"/>
        <end position="577"/>
    </location>
</feature>
<feature type="transmembrane region" description="Helical" evidence="2">
    <location>
        <begin position="297"/>
        <end position="316"/>
    </location>
</feature>
<sequence length="679" mass="70986">MNDRCNGFWRAVVVLLTVCGLLLTVSQVFFWNPFGSLLRHQFLYLVLALFLPLVFVVFPAHKGAASRVPWYDVVLFAATFGVNVYFGYNAERIVNLGWDYAGPPESVAFSFALWALVLEALRRCAGTAVTVIALLFSVYPLFAGVIPVTFLQGIPFTLDGAARMHAMGVESILGLPLQTAGTILIGFLLFGVVLQHTGGATFFYQLAQAVFGHSRGGSAKVAVVSSGSMGMMSGSAVSNVLTTGPMTIPAMKNGGFRGRYAAAVEATAASGGSITPPIMGTAAFLMVSFVGVTYREVALAAVIPAVLYYLGVFAQIDAYSAKVGLRGLSRAQLPRIGGVLLGGWPFLLALAALVGLLVVYRNEQQTPFIVVAALLLIAFVRPRDRMTPRGFLDLLFGAGRTIAEILGIIAGVGLIVGGLSMAGVSLSLARELTFLVGGSLPLILVAGAVTSFVLGMGMTVSSVYVFLAIVMAPALVELGVDPMAAHLFVIYWATVSYITPPVALASFAAAGIAGTRPMPTSLTAMRLGMVKYIIPFCFAVNPALVAQASPAEVGIAFALALAGVVLMAWSFEGWIVGIHRRMHWVARAVGMLAGVAMLAPERTSGLVGLAVGALVIVATWLFAPETGHPRTDGETREGGDPDDGAPGEATSEAPPSRETRPEGGVPAGSATTGRDDPPA</sequence>